<organism evidence="2">
    <name type="scientific">Caenorhabditis brenneri</name>
    <name type="common">Nematode worm</name>
    <dbReference type="NCBI Taxonomy" id="135651"/>
    <lineage>
        <taxon>Eukaryota</taxon>
        <taxon>Metazoa</taxon>
        <taxon>Ecdysozoa</taxon>
        <taxon>Nematoda</taxon>
        <taxon>Chromadorea</taxon>
        <taxon>Rhabditida</taxon>
        <taxon>Rhabditina</taxon>
        <taxon>Rhabditomorpha</taxon>
        <taxon>Rhabditoidea</taxon>
        <taxon>Rhabditidae</taxon>
        <taxon>Peloderinae</taxon>
        <taxon>Caenorhabditis</taxon>
    </lineage>
</organism>
<dbReference type="PANTHER" id="PTHR31379:SF1">
    <property type="entry name" value="F-BOX C PROTEIN-RELATED"/>
    <property type="match status" value="1"/>
</dbReference>
<sequence length="279" mass="32727">MGSNDPSKFDSSRNENVEGRLLIAEKNDTPIIKERCERFLVKDSEKSMKKIFDKFLKSNFQMFRSIRNRWIAADGTVHKVFAMTMEDDLPMYESNNLLFKSGDIFSEVHGSTFPWLLAVKLGANLAFHERKIDHGPHTKDDRAKEVHFNVLGDLHNSYGLSPRFRISQHCPAIRSIKKRIPLHIKKLKLSEYQLKVNDTKYRLGVYQDYPDGLRILDAVKELDDQEGEQLDLDKYGIKTYSERAELFRGDIEISYAKPLRKPLFTPRIRRMERRLQEYE</sequence>
<reference evidence="2" key="1">
    <citation type="submission" date="2011-07" db="EMBL/GenBank/DDBJ databases">
        <authorList>
            <consortium name="Caenorhabditis brenneri Sequencing and Analysis Consortium"/>
            <person name="Wilson R.K."/>
        </authorList>
    </citation>
    <scope>NUCLEOTIDE SEQUENCE [LARGE SCALE GENOMIC DNA]</scope>
    <source>
        <strain evidence="2">PB2801</strain>
    </source>
</reference>
<keyword evidence="2" id="KW-1185">Reference proteome</keyword>
<evidence type="ECO:0000313" key="1">
    <source>
        <dbReference type="EMBL" id="EGT58605.1"/>
    </source>
</evidence>
<dbReference type="HOGENOM" id="CLU_998295_0_0_1"/>
<evidence type="ECO:0000313" key="2">
    <source>
        <dbReference type="Proteomes" id="UP000008068"/>
    </source>
</evidence>
<dbReference type="OrthoDB" id="5910961at2759"/>
<dbReference type="EMBL" id="GL379870">
    <property type="protein sequence ID" value="EGT58605.1"/>
    <property type="molecule type" value="Genomic_DNA"/>
</dbReference>
<proteinExistence type="predicted"/>
<dbReference type="InterPro" id="IPR021942">
    <property type="entry name" value="DUF3557"/>
</dbReference>
<protein>
    <submittedName>
        <fullName evidence="1">Uncharacterized protein</fullName>
    </submittedName>
</protein>
<dbReference type="AlphaFoldDB" id="G0NE07"/>
<name>G0NE07_CAEBE</name>
<accession>G0NE07</accession>
<dbReference type="Proteomes" id="UP000008068">
    <property type="component" value="Unassembled WGS sequence"/>
</dbReference>
<gene>
    <name evidence="1" type="ORF">CAEBREN_18228</name>
</gene>
<dbReference type="PANTHER" id="PTHR31379">
    <property type="entry name" value="F-BOX C PROTEIN-RELATED-RELATED"/>
    <property type="match status" value="1"/>
</dbReference>
<dbReference type="InParanoid" id="G0NE07"/>